<sequence>MLDSFMSIVHWIMENWAYIALTLLGFCVGIIILLIAVIGTIADIGSSVIKNVRG</sequence>
<feature type="transmembrane region" description="Helical" evidence="1">
    <location>
        <begin position="16"/>
        <end position="41"/>
    </location>
</feature>
<accession>A0A2H4YEP7</accession>
<keyword evidence="3" id="KW-1185">Reference proteome</keyword>
<gene>
    <name evidence="2" type="ORF">Ah1_00100</name>
</gene>
<protein>
    <submittedName>
        <fullName evidence="2">Uncharacterized protein</fullName>
    </submittedName>
</protein>
<keyword evidence="1" id="KW-0812">Transmembrane</keyword>
<name>A0A2H4YEP7_9CAUD</name>
<dbReference type="Proteomes" id="UP000240934">
    <property type="component" value="Segment"/>
</dbReference>
<dbReference type="EMBL" id="MG250483">
    <property type="protein sequence ID" value="AUE22641.1"/>
    <property type="molecule type" value="Genomic_DNA"/>
</dbReference>
<proteinExistence type="predicted"/>
<organism evidence="2 3">
    <name type="scientific">Aeromonas phage Ah1</name>
    <dbReference type="NCBI Taxonomy" id="2053701"/>
    <lineage>
        <taxon>Viruses</taxon>
        <taxon>Duplodnaviria</taxon>
        <taxon>Heunggongvirae</taxon>
        <taxon>Uroviricota</taxon>
        <taxon>Caudoviricetes</taxon>
        <taxon>Pantevenvirales</taxon>
        <taxon>Straboviridae</taxon>
        <taxon>Cinqassovirus</taxon>
        <taxon>Cinqassovirus ah1</taxon>
    </lineage>
</organism>
<evidence type="ECO:0000256" key="1">
    <source>
        <dbReference type="SAM" id="Phobius"/>
    </source>
</evidence>
<keyword evidence="1" id="KW-1133">Transmembrane helix</keyword>
<evidence type="ECO:0000313" key="3">
    <source>
        <dbReference type="Proteomes" id="UP000240934"/>
    </source>
</evidence>
<keyword evidence="1" id="KW-0472">Membrane</keyword>
<reference evidence="2 3" key="1">
    <citation type="submission" date="2017-10" db="EMBL/GenBank/DDBJ databases">
        <title>Antibacterial composition for extension of chilled fish shelf life and decreasing of risk of food-borne infections, bacteriophage strains for its preparation.</title>
        <authorList>
            <person name="Zulkarneev E.R."/>
            <person name="Aleshkin A.V."/>
            <person name="Rubalsky O.V."/>
            <person name="Kiseleva I.A."/>
            <person name="Rubalskii E.O."/>
            <person name="Lebedev S.N."/>
        </authorList>
    </citation>
    <scope>NUCLEOTIDE SEQUENCE [LARGE SCALE GENOMIC DNA]</scope>
</reference>
<evidence type="ECO:0000313" key="2">
    <source>
        <dbReference type="EMBL" id="AUE22641.1"/>
    </source>
</evidence>